<dbReference type="Proteomes" id="UP000317410">
    <property type="component" value="Unassembled WGS sequence"/>
</dbReference>
<dbReference type="AlphaFoldDB" id="A0A4Y4BC66"/>
<feature type="transmembrane region" description="Helical" evidence="1">
    <location>
        <begin position="55"/>
        <end position="76"/>
    </location>
</feature>
<sequence length="113" mass="12119">MYGLYSFGFNWVSIQADGNAGQVLNSIVVSAVFGLIFPTALSLLMMIPRYGHSRLWPVSIAVGPTIFSLLSFVFVWSFPLVLAFVGVAAIAGSSLGIMAVRLANGVHPRDSDR</sequence>
<keyword evidence="1" id="KW-0812">Transmembrane</keyword>
<reference evidence="2 3" key="1">
    <citation type="submission" date="2019-06" db="EMBL/GenBank/DDBJ databases">
        <title>Whole genome shotgun sequence of Microbacterium liquefaciens NBRC 15037.</title>
        <authorList>
            <person name="Hosoyama A."/>
            <person name="Uohara A."/>
            <person name="Ohji S."/>
            <person name="Ichikawa N."/>
        </authorList>
    </citation>
    <scope>NUCLEOTIDE SEQUENCE [LARGE SCALE GENOMIC DNA]</scope>
    <source>
        <strain evidence="2 3">NBRC 15037</strain>
    </source>
</reference>
<dbReference type="RefSeq" id="WP_141388390.1">
    <property type="nucleotide sequence ID" value="NZ_BJNQ01000050.1"/>
</dbReference>
<keyword evidence="1" id="KW-1133">Transmembrane helix</keyword>
<feature type="transmembrane region" description="Helical" evidence="1">
    <location>
        <begin position="82"/>
        <end position="103"/>
    </location>
</feature>
<comment type="caution">
    <text evidence="2">The sequence shown here is derived from an EMBL/GenBank/DDBJ whole genome shotgun (WGS) entry which is preliminary data.</text>
</comment>
<feature type="transmembrane region" description="Helical" evidence="1">
    <location>
        <begin position="20"/>
        <end position="43"/>
    </location>
</feature>
<name>A0A4Y4BC66_MICMQ</name>
<protein>
    <submittedName>
        <fullName evidence="2">Uncharacterized protein</fullName>
    </submittedName>
</protein>
<accession>A0A4Y4BC66</accession>
<evidence type="ECO:0000313" key="3">
    <source>
        <dbReference type="Proteomes" id="UP000317410"/>
    </source>
</evidence>
<organism evidence="2 3">
    <name type="scientific">Microbacterium maritypicum</name>
    <name type="common">Microbacterium liquefaciens</name>
    <dbReference type="NCBI Taxonomy" id="33918"/>
    <lineage>
        <taxon>Bacteria</taxon>
        <taxon>Bacillati</taxon>
        <taxon>Actinomycetota</taxon>
        <taxon>Actinomycetes</taxon>
        <taxon>Micrococcales</taxon>
        <taxon>Microbacteriaceae</taxon>
        <taxon>Microbacterium</taxon>
    </lineage>
</organism>
<evidence type="ECO:0000256" key="1">
    <source>
        <dbReference type="SAM" id="Phobius"/>
    </source>
</evidence>
<gene>
    <name evidence="2" type="ORF">MLI01_32570</name>
</gene>
<dbReference type="EMBL" id="BJNQ01000050">
    <property type="protein sequence ID" value="GEC77112.1"/>
    <property type="molecule type" value="Genomic_DNA"/>
</dbReference>
<keyword evidence="1" id="KW-0472">Membrane</keyword>
<proteinExistence type="predicted"/>
<evidence type="ECO:0000313" key="2">
    <source>
        <dbReference type="EMBL" id="GEC77112.1"/>
    </source>
</evidence>